<dbReference type="InterPro" id="IPR015943">
    <property type="entry name" value="WD40/YVTN_repeat-like_dom_sf"/>
</dbReference>
<comment type="caution">
    <text evidence="7">The sequence shown here is derived from an EMBL/GenBank/DDBJ whole genome shotgun (WGS) entry which is preliminary data.</text>
</comment>
<dbReference type="InterPro" id="IPR017687">
    <property type="entry name" value="BamB"/>
</dbReference>
<comment type="function">
    <text evidence="4">Part of the outer membrane protein assembly complex, which is involved in assembly and insertion of beta-barrel proteins into the outer membrane.</text>
</comment>
<dbReference type="InterPro" id="IPR002372">
    <property type="entry name" value="PQQ_rpt_dom"/>
</dbReference>
<evidence type="ECO:0000256" key="1">
    <source>
        <dbReference type="ARBA" id="ARBA00022729"/>
    </source>
</evidence>
<evidence type="ECO:0000313" key="7">
    <source>
        <dbReference type="EMBL" id="MDM1695321.1"/>
    </source>
</evidence>
<feature type="domain" description="Pyrrolo-quinoline quinone repeat" evidence="6">
    <location>
        <begin position="119"/>
        <end position="309"/>
    </location>
</feature>
<dbReference type="HAMAP" id="MF_00923">
    <property type="entry name" value="OM_assembly_BamB"/>
    <property type="match status" value="1"/>
</dbReference>
<comment type="subunit">
    <text evidence="4">Part of the Bam complex.</text>
</comment>
<dbReference type="NCBIfam" id="TIGR03300">
    <property type="entry name" value="assembly_YfgL"/>
    <property type="match status" value="1"/>
</dbReference>
<dbReference type="Pfam" id="PF13360">
    <property type="entry name" value="PQQ_2"/>
    <property type="match status" value="1"/>
</dbReference>
<keyword evidence="2 4" id="KW-0472">Membrane</keyword>
<evidence type="ECO:0000259" key="6">
    <source>
        <dbReference type="Pfam" id="PF13360"/>
    </source>
</evidence>
<feature type="signal peptide" evidence="5">
    <location>
        <begin position="1"/>
        <end position="25"/>
    </location>
</feature>
<reference evidence="7" key="1">
    <citation type="submission" date="2020-06" db="EMBL/GenBank/DDBJ databases">
        <authorList>
            <person name="Dong N."/>
        </authorList>
    </citation>
    <scope>NUCLEOTIDE SEQUENCE</scope>
    <source>
        <strain evidence="7">DF46-2-2</strain>
    </source>
</reference>
<keyword evidence="3 4" id="KW-0998">Cell outer membrane</keyword>
<evidence type="ECO:0000256" key="4">
    <source>
        <dbReference type="HAMAP-Rule" id="MF_00923"/>
    </source>
</evidence>
<evidence type="ECO:0000256" key="2">
    <source>
        <dbReference type="ARBA" id="ARBA00023136"/>
    </source>
</evidence>
<comment type="similarity">
    <text evidence="4">Belongs to the BamB family.</text>
</comment>
<evidence type="ECO:0000313" key="8">
    <source>
        <dbReference type="Proteomes" id="UP001173465"/>
    </source>
</evidence>
<dbReference type="InterPro" id="IPR011047">
    <property type="entry name" value="Quinoprotein_ADH-like_sf"/>
</dbReference>
<evidence type="ECO:0000256" key="5">
    <source>
        <dbReference type="SAM" id="SignalP"/>
    </source>
</evidence>
<dbReference type="SUPFAM" id="SSF50998">
    <property type="entry name" value="Quinoprotein alcohol dehydrogenase-like"/>
    <property type="match status" value="1"/>
</dbReference>
<dbReference type="GO" id="GO:0051205">
    <property type="term" value="P:protein insertion into membrane"/>
    <property type="evidence" value="ECO:0007669"/>
    <property type="project" value="UniProtKB-UniRule"/>
</dbReference>
<dbReference type="PANTHER" id="PTHR34512:SF30">
    <property type="entry name" value="OUTER MEMBRANE PROTEIN ASSEMBLY FACTOR BAMB"/>
    <property type="match status" value="1"/>
</dbReference>
<dbReference type="Gene3D" id="2.130.10.10">
    <property type="entry name" value="YVTN repeat-like/Quinoprotein amine dehydrogenase"/>
    <property type="match status" value="1"/>
</dbReference>
<keyword evidence="4" id="KW-0564">Palmitate</keyword>
<dbReference type="GO" id="GO:0009279">
    <property type="term" value="C:cell outer membrane"/>
    <property type="evidence" value="ECO:0007669"/>
    <property type="project" value="UniProtKB-SubCell"/>
</dbReference>
<proteinExistence type="inferred from homology"/>
<feature type="chain" id="PRO_5043364295" description="Outer membrane protein assembly factor BamB" evidence="5">
    <location>
        <begin position="26"/>
        <end position="383"/>
    </location>
</feature>
<dbReference type="InterPro" id="IPR018391">
    <property type="entry name" value="PQQ_b-propeller_rpt"/>
</dbReference>
<accession>A0AAW7DRF3</accession>
<dbReference type="PANTHER" id="PTHR34512">
    <property type="entry name" value="CELL SURFACE PROTEIN"/>
    <property type="match status" value="1"/>
</dbReference>
<name>A0AAW7DRF3_9GAMM</name>
<reference evidence="7" key="2">
    <citation type="journal article" date="2022" name="Sci. Total Environ.">
        <title>Prevalence, transmission, and molecular epidemiology of tet(X)-positive bacteria among humans, animals, and environmental niches in China: An epidemiological, and genomic-based study.</title>
        <authorList>
            <person name="Dong N."/>
            <person name="Zeng Y."/>
            <person name="Cai C."/>
            <person name="Sun C."/>
            <person name="Lu J."/>
            <person name="Liu C."/>
            <person name="Zhou H."/>
            <person name="Sun Q."/>
            <person name="Shu L."/>
            <person name="Wang H."/>
            <person name="Wang Y."/>
            <person name="Wang S."/>
            <person name="Wu C."/>
            <person name="Chan E.W."/>
            <person name="Chen G."/>
            <person name="Shen Z."/>
            <person name="Chen S."/>
            <person name="Zhang R."/>
        </authorList>
    </citation>
    <scope>NUCLEOTIDE SEQUENCE</scope>
    <source>
        <strain evidence="7">DF46-2-2</strain>
    </source>
</reference>
<dbReference type="EMBL" id="JACANB010000001">
    <property type="protein sequence ID" value="MDM1695321.1"/>
    <property type="molecule type" value="Genomic_DNA"/>
</dbReference>
<dbReference type="GO" id="GO:0043165">
    <property type="term" value="P:Gram-negative-bacterium-type cell outer membrane assembly"/>
    <property type="evidence" value="ECO:0007669"/>
    <property type="project" value="UniProtKB-UniRule"/>
</dbReference>
<dbReference type="Proteomes" id="UP001173465">
    <property type="component" value="Unassembled WGS sequence"/>
</dbReference>
<sequence length="383" mass="40980">MLNMKLSRSLAVLALSLLAVGCSSSGSKELPPLALQKIQQEVGLKTEWSRSVGVGQGKLWNNLTPAAEGDTLFVADANGLVQSLDRFTGKSKWQTKLKQDISGAVGVGYGMVLLAALDGSIIALDSQTGEQHWSTPVGSEVLSAPATNGDVVVVQTQDDRLIALDAYDGRQRWVYDNTPALLTLRGTSAPIMTEQVVFAGLSTGKVIAVDTERGLPIWEQRVAIPSGRTELERMVDVDGDLLLNDGILYVASYQGRLAGLDAQSGQVLWQRDASSYVGLAEGYGNAYASLADGLVEAVDQRSSVVMWSNEDLLRRQLSAPATLASYIAVGDLEGYLHLLSQVDGRFVARTRIDSKGLRAQPLVVGDWIYAYGNGGKLVALTIK</sequence>
<comment type="subcellular location">
    <subcellularLocation>
        <location evidence="4">Cell outer membrane</location>
        <topology evidence="4">Lipid-anchor</topology>
    </subcellularLocation>
</comment>
<keyword evidence="4" id="KW-0449">Lipoprotein</keyword>
<dbReference type="AlphaFoldDB" id="A0AAW7DRF3"/>
<dbReference type="SMART" id="SM00564">
    <property type="entry name" value="PQQ"/>
    <property type="match status" value="6"/>
</dbReference>
<gene>
    <name evidence="4 7" type="primary">bamB</name>
    <name evidence="7" type="ORF">HX099_01365</name>
</gene>
<protein>
    <recommendedName>
        <fullName evidence="4">Outer membrane protein assembly factor BamB</fullName>
    </recommendedName>
</protein>
<organism evidence="7 8">
    <name type="scientific">Thiopseudomonas alkaliphila</name>
    <dbReference type="NCBI Taxonomy" id="1697053"/>
    <lineage>
        <taxon>Bacteria</taxon>
        <taxon>Pseudomonadati</taxon>
        <taxon>Pseudomonadota</taxon>
        <taxon>Gammaproteobacteria</taxon>
        <taxon>Pseudomonadales</taxon>
        <taxon>Pseudomonadaceae</taxon>
        <taxon>Thiopseudomonas</taxon>
    </lineage>
</organism>
<dbReference type="PROSITE" id="PS51257">
    <property type="entry name" value="PROKAR_LIPOPROTEIN"/>
    <property type="match status" value="1"/>
</dbReference>
<keyword evidence="1 4" id="KW-0732">Signal</keyword>
<evidence type="ECO:0000256" key="3">
    <source>
        <dbReference type="ARBA" id="ARBA00023237"/>
    </source>
</evidence>